<feature type="disulfide bond" evidence="2">
    <location>
        <begin position="105"/>
        <end position="122"/>
    </location>
</feature>
<keyword evidence="5" id="KW-1185">Reference proteome</keyword>
<keyword evidence="1 2" id="KW-1015">Disulfide bond</keyword>
<gene>
    <name evidence="4" type="ORF">OKIOD_LOCUS10124</name>
</gene>
<dbReference type="PROSITE" id="PS01180">
    <property type="entry name" value="CUB"/>
    <property type="match status" value="1"/>
</dbReference>
<dbReference type="Gene3D" id="2.60.120.290">
    <property type="entry name" value="Spermadhesin, CUB domain"/>
    <property type="match status" value="1"/>
</dbReference>
<proteinExistence type="predicted"/>
<dbReference type="Proteomes" id="UP001158576">
    <property type="component" value="Chromosome 1"/>
</dbReference>
<evidence type="ECO:0000313" key="4">
    <source>
        <dbReference type="EMBL" id="CAG5104583.1"/>
    </source>
</evidence>
<comment type="caution">
    <text evidence="2">Lacks conserved residue(s) required for the propagation of feature annotation.</text>
</comment>
<accession>A0ABN7SRG1</accession>
<evidence type="ECO:0000256" key="2">
    <source>
        <dbReference type="PROSITE-ProRule" id="PRU00059"/>
    </source>
</evidence>
<name>A0ABN7SRG1_OIKDI</name>
<evidence type="ECO:0000256" key="1">
    <source>
        <dbReference type="ARBA" id="ARBA00023157"/>
    </source>
</evidence>
<protein>
    <submittedName>
        <fullName evidence="4">Oidioi.mRNA.OKI2018_I69.chr1.g1359.t1.cds</fullName>
    </submittedName>
</protein>
<dbReference type="InterPro" id="IPR000859">
    <property type="entry name" value="CUB_dom"/>
</dbReference>
<dbReference type="InterPro" id="IPR035914">
    <property type="entry name" value="Sperma_CUB_dom_sf"/>
</dbReference>
<dbReference type="EMBL" id="OU015566">
    <property type="protein sequence ID" value="CAG5104583.1"/>
    <property type="molecule type" value="Genomic_DNA"/>
</dbReference>
<organism evidence="4 5">
    <name type="scientific">Oikopleura dioica</name>
    <name type="common">Tunicate</name>
    <dbReference type="NCBI Taxonomy" id="34765"/>
    <lineage>
        <taxon>Eukaryota</taxon>
        <taxon>Metazoa</taxon>
        <taxon>Chordata</taxon>
        <taxon>Tunicata</taxon>
        <taxon>Appendicularia</taxon>
        <taxon>Copelata</taxon>
        <taxon>Oikopleuridae</taxon>
        <taxon>Oikopleura</taxon>
    </lineage>
</organism>
<feature type="domain" description="CUB" evidence="3">
    <location>
        <begin position="38"/>
        <end position="197"/>
    </location>
</feature>
<dbReference type="SUPFAM" id="SSF49854">
    <property type="entry name" value="Spermadhesin, CUB domain"/>
    <property type="match status" value="1"/>
</dbReference>
<evidence type="ECO:0000259" key="3">
    <source>
        <dbReference type="PROSITE" id="PS01180"/>
    </source>
</evidence>
<reference evidence="4 5" key="1">
    <citation type="submission" date="2021-04" db="EMBL/GenBank/DDBJ databases">
        <authorList>
            <person name="Bliznina A."/>
        </authorList>
    </citation>
    <scope>NUCLEOTIDE SEQUENCE [LARGE SCALE GENOMIC DNA]</scope>
</reference>
<evidence type="ECO:0000313" key="5">
    <source>
        <dbReference type="Proteomes" id="UP001158576"/>
    </source>
</evidence>
<sequence>MKLFSLFASASAAYSYETTEPYTTSTSIVSTTERFTDCGGTIKQPTTFSSPDFGSENYQNFLSCTWNISLRGVAGFWIVPKTFDIESVSFWWASYPDYLSTLPKCAFDHVKVIANEVESNFCGSNAGDRTIGDEEKGGKEGGKWVPDLVNVSEEGFPKMFVLGSQATVSMFTDFSNENTIEFPGNDFKGFEFELIEADRLDIIEHHFGRIAASLADGKKSGRYVNRFQKVLEKARASSTGENCYEENGFGASDSSDDVQVFDESDMCTLNSQVNAALNSWARNNACDGRGKVYRQIIRAARKIRNFYNSVNDC</sequence>